<evidence type="ECO:0000313" key="3">
    <source>
        <dbReference type="Proteomes" id="UP001295740"/>
    </source>
</evidence>
<keyword evidence="3" id="KW-1185">Reference proteome</keyword>
<sequence>MKAILSLFLILCPAVLSIAQQVPLVNVDIMSEQDKVPGHSDAIYGPVPKEDQLFEVDFLEIAPTPILADRVFFVYLRVYLPDDKRGYQELLDKHLPDAKLAVSSSAVYPDGAHDEKQTTTVPLKTMMNLNHLSSAHLSVRDQEGTQVDYLPSKGGDLLLDFEIPTMFLRSGTWAFYIDARLGDEDDTCLFAMSVTQWLDGSLRP</sequence>
<comment type="caution">
    <text evidence="2">The sequence shown here is derived from an EMBL/GenBank/DDBJ whole genome shotgun (WGS) entry which is preliminary data.</text>
</comment>
<dbReference type="AlphaFoldDB" id="A0AAI8VMI9"/>
<reference evidence="2" key="1">
    <citation type="submission" date="2023-10" db="EMBL/GenBank/DDBJ databases">
        <authorList>
            <person name="Hackl T."/>
        </authorList>
    </citation>
    <scope>NUCLEOTIDE SEQUENCE</scope>
</reference>
<gene>
    <name evidence="2" type="ORF">KHLLAP_LOCUS8142</name>
</gene>
<protein>
    <submittedName>
        <fullName evidence="2">Uu.00g088600.m01.CDS01</fullName>
    </submittedName>
</protein>
<feature type="chain" id="PRO_5042608409" evidence="1">
    <location>
        <begin position="20"/>
        <end position="204"/>
    </location>
</feature>
<evidence type="ECO:0000256" key="1">
    <source>
        <dbReference type="SAM" id="SignalP"/>
    </source>
</evidence>
<proteinExistence type="predicted"/>
<name>A0AAI8VMI9_9PEZI</name>
<organism evidence="2 3">
    <name type="scientific">Anthostomella pinea</name>
    <dbReference type="NCBI Taxonomy" id="933095"/>
    <lineage>
        <taxon>Eukaryota</taxon>
        <taxon>Fungi</taxon>
        <taxon>Dikarya</taxon>
        <taxon>Ascomycota</taxon>
        <taxon>Pezizomycotina</taxon>
        <taxon>Sordariomycetes</taxon>
        <taxon>Xylariomycetidae</taxon>
        <taxon>Xylariales</taxon>
        <taxon>Xylariaceae</taxon>
        <taxon>Anthostomella</taxon>
    </lineage>
</organism>
<dbReference type="EMBL" id="CAUWAG010000010">
    <property type="protein sequence ID" value="CAJ2507674.1"/>
    <property type="molecule type" value="Genomic_DNA"/>
</dbReference>
<keyword evidence="1" id="KW-0732">Signal</keyword>
<accession>A0AAI8VMI9</accession>
<evidence type="ECO:0000313" key="2">
    <source>
        <dbReference type="EMBL" id="CAJ2507674.1"/>
    </source>
</evidence>
<dbReference type="Proteomes" id="UP001295740">
    <property type="component" value="Unassembled WGS sequence"/>
</dbReference>
<feature type="signal peptide" evidence="1">
    <location>
        <begin position="1"/>
        <end position="19"/>
    </location>
</feature>